<protein>
    <recommendedName>
        <fullName evidence="1">NADP-dependent oxidoreductase domain-containing protein</fullName>
    </recommendedName>
</protein>
<dbReference type="EMBL" id="CAKMMW010000027">
    <property type="protein sequence ID" value="CAH1226802.1"/>
    <property type="molecule type" value="Genomic_DNA"/>
</dbReference>
<evidence type="ECO:0000259" key="1">
    <source>
        <dbReference type="Pfam" id="PF00248"/>
    </source>
</evidence>
<dbReference type="InterPro" id="IPR036812">
    <property type="entry name" value="NAD(P)_OxRdtase_dom_sf"/>
</dbReference>
<gene>
    <name evidence="2" type="ORF">PAECIP111891_06001</name>
</gene>
<dbReference type="Pfam" id="PF00248">
    <property type="entry name" value="Aldo_ket_red"/>
    <property type="match status" value="1"/>
</dbReference>
<dbReference type="PANTHER" id="PTHR42686:SF1">
    <property type="entry name" value="GH17980P-RELATED"/>
    <property type="match status" value="1"/>
</dbReference>
<proteinExistence type="predicted"/>
<sequence>MKYRRLGKTELDVSILSYGASSLGSVFRETNESDCIRTVHEAIDLGINLIDVSPYNGLTKAETVLGKAIG</sequence>
<feature type="domain" description="NADP-dependent oxidoreductase" evidence="1">
    <location>
        <begin position="16"/>
        <end position="69"/>
    </location>
</feature>
<dbReference type="Proteomes" id="UP000838821">
    <property type="component" value="Unassembled WGS sequence"/>
</dbReference>
<dbReference type="InterPro" id="IPR020471">
    <property type="entry name" value="AKR"/>
</dbReference>
<organism evidence="2 3">
    <name type="scientific">Paenibacillus allorhizoplanae</name>
    <dbReference type="NCBI Taxonomy" id="2905648"/>
    <lineage>
        <taxon>Bacteria</taxon>
        <taxon>Bacillati</taxon>
        <taxon>Bacillota</taxon>
        <taxon>Bacilli</taxon>
        <taxon>Bacillales</taxon>
        <taxon>Paenibacillaceae</taxon>
        <taxon>Paenibacillus</taxon>
    </lineage>
</organism>
<dbReference type="InterPro" id="IPR023210">
    <property type="entry name" value="NADP_OxRdtase_dom"/>
</dbReference>
<evidence type="ECO:0000313" key="3">
    <source>
        <dbReference type="Proteomes" id="UP000838821"/>
    </source>
</evidence>
<reference evidence="2" key="1">
    <citation type="submission" date="2022-01" db="EMBL/GenBank/DDBJ databases">
        <authorList>
            <person name="Criscuolo A."/>
        </authorList>
    </citation>
    <scope>NUCLEOTIDE SEQUENCE</scope>
    <source>
        <strain evidence="2">CIP111891</strain>
    </source>
</reference>
<dbReference type="Gene3D" id="3.20.20.100">
    <property type="entry name" value="NADP-dependent oxidoreductase domain"/>
    <property type="match status" value="1"/>
</dbReference>
<dbReference type="SUPFAM" id="SSF51430">
    <property type="entry name" value="NAD(P)-linked oxidoreductase"/>
    <property type="match status" value="1"/>
</dbReference>
<dbReference type="PANTHER" id="PTHR42686">
    <property type="entry name" value="GH17980P-RELATED"/>
    <property type="match status" value="1"/>
</dbReference>
<name>A0ABN8H3L3_9BACL</name>
<keyword evidence="3" id="KW-1185">Reference proteome</keyword>
<evidence type="ECO:0000313" key="2">
    <source>
        <dbReference type="EMBL" id="CAH1226802.1"/>
    </source>
</evidence>
<accession>A0ABN8H3L3</accession>
<comment type="caution">
    <text evidence="2">The sequence shown here is derived from an EMBL/GenBank/DDBJ whole genome shotgun (WGS) entry which is preliminary data.</text>
</comment>